<protein>
    <recommendedName>
        <fullName evidence="1">DNA-directed RNA polymerase</fullName>
        <ecNumber evidence="1">2.7.7.6</ecNumber>
    </recommendedName>
</protein>
<dbReference type="OrthoDB" id="2405767at2759"/>
<reference evidence="3 4" key="2">
    <citation type="submission" date="2016-08" db="EMBL/GenBank/DDBJ databases">
        <title>Pervasive Adenine N6-methylation of Active Genes in Fungi.</title>
        <authorList>
            <consortium name="DOE Joint Genome Institute"/>
            <person name="Mondo S.J."/>
            <person name="Dannebaum R.O."/>
            <person name="Kuo R.C."/>
            <person name="Labutti K."/>
            <person name="Haridas S."/>
            <person name="Kuo A."/>
            <person name="Salamov A."/>
            <person name="Ahrendt S.R."/>
            <person name="Lipzen A."/>
            <person name="Sullivan W."/>
            <person name="Andreopoulos W.B."/>
            <person name="Clum A."/>
            <person name="Lindquist E."/>
            <person name="Daum C."/>
            <person name="Ramamoorthy G.K."/>
            <person name="Gryganskyi A."/>
            <person name="Culley D."/>
            <person name="Magnuson J.K."/>
            <person name="James T.Y."/>
            <person name="O'Malley M.A."/>
            <person name="Stajich J.E."/>
            <person name="Spatafora J.W."/>
            <person name="Visel A."/>
            <person name="Grigoriev I.V."/>
        </authorList>
    </citation>
    <scope>NUCLEOTIDE SEQUENCE [LARGE SCALE GENOMIC DNA]</scope>
    <source>
        <strain evidence="4">finn</strain>
    </source>
</reference>
<sequence>MEESQNIQYFPVEDIDYICNEISKNFEENKRLTPYIHQVNNKVRNYLKKKIKAEEIDCDKFAKIIVDKIKSRMIKENTHVGILAAQSVGEPVTQSALSYFHKLNTNDNNKLKELYKLTHNKMDYSIIHSYFKPNYDILFKKKIANQMEYRILNDVLNVVYNGFTL</sequence>
<feature type="domain" description="RNA polymerase Rpb1" evidence="2">
    <location>
        <begin position="56"/>
        <end position="140"/>
    </location>
</feature>
<feature type="non-terminal residue" evidence="3">
    <location>
        <position position="165"/>
    </location>
</feature>
<accession>A0A1Y1VEX8</accession>
<evidence type="ECO:0000259" key="2">
    <source>
        <dbReference type="Pfam" id="PF04998"/>
    </source>
</evidence>
<keyword evidence="4" id="KW-1185">Reference proteome</keyword>
<dbReference type="InterPro" id="IPR007081">
    <property type="entry name" value="RNA_pol_Rpb1_5"/>
</dbReference>
<evidence type="ECO:0000313" key="4">
    <source>
        <dbReference type="Proteomes" id="UP000193719"/>
    </source>
</evidence>
<comment type="caution">
    <text evidence="3">The sequence shown here is derived from an EMBL/GenBank/DDBJ whole genome shotgun (WGS) entry which is preliminary data.</text>
</comment>
<dbReference type="Proteomes" id="UP000193719">
    <property type="component" value="Unassembled WGS sequence"/>
</dbReference>
<name>A0A1Y1VEX8_9FUNG</name>
<organism evidence="3 4">
    <name type="scientific">Piromyces finnis</name>
    <dbReference type="NCBI Taxonomy" id="1754191"/>
    <lineage>
        <taxon>Eukaryota</taxon>
        <taxon>Fungi</taxon>
        <taxon>Fungi incertae sedis</taxon>
        <taxon>Chytridiomycota</taxon>
        <taxon>Chytridiomycota incertae sedis</taxon>
        <taxon>Neocallimastigomycetes</taxon>
        <taxon>Neocallimastigales</taxon>
        <taxon>Neocallimastigaceae</taxon>
        <taxon>Piromyces</taxon>
    </lineage>
</organism>
<dbReference type="AlphaFoldDB" id="A0A1Y1VEX8"/>
<proteinExistence type="predicted"/>
<dbReference type="GO" id="GO:0006351">
    <property type="term" value="P:DNA-templated transcription"/>
    <property type="evidence" value="ECO:0007669"/>
    <property type="project" value="InterPro"/>
</dbReference>
<evidence type="ECO:0000313" key="3">
    <source>
        <dbReference type="EMBL" id="ORX53752.1"/>
    </source>
</evidence>
<evidence type="ECO:0000256" key="1">
    <source>
        <dbReference type="ARBA" id="ARBA00012418"/>
    </source>
</evidence>
<dbReference type="EC" id="2.7.7.6" evidence="1"/>
<dbReference type="GO" id="GO:0003677">
    <property type="term" value="F:DNA binding"/>
    <property type="evidence" value="ECO:0007669"/>
    <property type="project" value="InterPro"/>
</dbReference>
<dbReference type="GO" id="GO:0003899">
    <property type="term" value="F:DNA-directed RNA polymerase activity"/>
    <property type="evidence" value="ECO:0007669"/>
    <property type="project" value="UniProtKB-EC"/>
</dbReference>
<reference evidence="3 4" key="1">
    <citation type="submission" date="2016-08" db="EMBL/GenBank/DDBJ databases">
        <title>Genomes of anaerobic fungi encode conserved fungal cellulosomes for biomass hydrolysis.</title>
        <authorList>
            <consortium name="DOE Joint Genome Institute"/>
            <person name="Haitjema C.H."/>
            <person name="Gilmore S.P."/>
            <person name="Henske J.K."/>
            <person name="Solomon K.V."/>
            <person name="De Groot R."/>
            <person name="Kuo A."/>
            <person name="Mondo S.J."/>
            <person name="Salamov A.A."/>
            <person name="Labutti K."/>
            <person name="Zhao Z."/>
            <person name="Chiniquy J."/>
            <person name="Barry K."/>
            <person name="Brewer H.M."/>
            <person name="Purvine S.O."/>
            <person name="Wright A.T."/>
            <person name="Boxma B."/>
            <person name="Van Alen T."/>
            <person name="Hackstein J.H."/>
            <person name="Baker S.E."/>
            <person name="Grigoriev I.V."/>
            <person name="O'Malley M.A."/>
        </authorList>
    </citation>
    <scope>NUCLEOTIDE SEQUENCE [LARGE SCALE GENOMIC DNA]</scope>
    <source>
        <strain evidence="4">finn</strain>
    </source>
</reference>
<dbReference type="Pfam" id="PF04998">
    <property type="entry name" value="RNA_pol_Rpb1_5"/>
    <property type="match status" value="1"/>
</dbReference>
<gene>
    <name evidence="3" type="ORF">BCR36DRAFT_284248</name>
</gene>
<dbReference type="SUPFAM" id="SSF64484">
    <property type="entry name" value="beta and beta-prime subunits of DNA dependent RNA-polymerase"/>
    <property type="match status" value="1"/>
</dbReference>
<dbReference type="EMBL" id="MCFH01000012">
    <property type="protein sequence ID" value="ORX53752.1"/>
    <property type="molecule type" value="Genomic_DNA"/>
</dbReference>